<sequence length="891" mass="101130">MLEKTYQPDAIETRHYQAWEDAGAFKAGAGLTKEQLKSATSYSIALPPPNVTGSLHMGHALNNTIQDILIRYNRMNGKNTLWQPGMDHAGIATQVVVERQLMESQQPGRKQLGREKFVEKIWEWKEKSGGIIQHQQRRLGASCDWSRSRFTMDEGMSEAVLKTFVELHEQGYIYRAKRLVNWDPQLLTAISDIEVEQIEKDGKLWHFKYPIKDMDGQFITVATTRPETMFGDTGIAVHPDDERYKDLVGKTVILPLVGREIPIVADNYADPEQGSGAVKITPAHDFNDFEVGKRAGLEVINILDENAHLNENVPAEYVGLERFKARKIVVAKFEELGLLVKIDDNPHTVPYGDRSGVVIEPWLTDQWYVDAKKLAIPAIEAVRNGSTKFVPSNWEKTYFDWMENIEPWCISRQLWWGHQIPAWYGPDGHIFVAQDEATAQAKADAHYGKVEKIERDNDVLDTWFSSALWPFATLGWPENTPELETYYRTNVVVTAFDIIFFWVARMMMMGTHFMQEVPFDTVYMHAIVRDEFGAKMSKSKGNVMDPLVLIEEFGADAVRFTLASMAGQGRDIRLSNKVVENNRNFVTKLWNACRFAEMHECQPVKGFDANNAELTLSKWILSELSETVTLVNKGIDQFKFNEAASAIYKYTWNVFCDWYIELTKPILFGDDEAAKTEIKAVTAHVIDQLLHLMHPFMPFVTEELWERFDSGIVERDTMLIVSPWPKALDNVDDKSKQEINWVIKFISEIRSVRAEMNIAAGAQIPVVVVGANAEVEAKLKTHNNLLQKMARIDSISLATDVPEGAIQIMLDGVIIALPLAGVIDIQAELDRLTKEIAKADKDIMGTGKRLSNQAFVAKAPEKVINEQKSRLETAKQLKTDLLEAYARFEKL</sequence>
<dbReference type="InterPro" id="IPR019499">
    <property type="entry name" value="Val-tRNA_synth_tRNA-bd"/>
</dbReference>
<feature type="coiled-coil region" evidence="12">
    <location>
        <begin position="822"/>
        <end position="884"/>
    </location>
</feature>
<evidence type="ECO:0000256" key="4">
    <source>
        <dbReference type="ARBA" id="ARBA00022598"/>
    </source>
</evidence>
<organism evidence="16">
    <name type="scientific">OCS116 cluster bacterium</name>
    <dbReference type="NCBI Taxonomy" id="2030921"/>
    <lineage>
        <taxon>Bacteria</taxon>
        <taxon>Pseudomonadati</taxon>
        <taxon>Pseudomonadota</taxon>
        <taxon>Alphaproteobacteria</taxon>
        <taxon>OCS116 cluster</taxon>
    </lineage>
</organism>
<dbReference type="Gene3D" id="3.40.50.620">
    <property type="entry name" value="HUPs"/>
    <property type="match status" value="2"/>
</dbReference>
<dbReference type="SUPFAM" id="SSF50677">
    <property type="entry name" value="ValRS/IleRS/LeuRS editing domain"/>
    <property type="match status" value="1"/>
</dbReference>
<evidence type="ECO:0000256" key="1">
    <source>
        <dbReference type="ARBA" id="ARBA00004496"/>
    </source>
</evidence>
<dbReference type="InterPro" id="IPR009008">
    <property type="entry name" value="Val/Leu/Ile-tRNA-synth_edit"/>
</dbReference>
<keyword evidence="7 12" id="KW-0648">Protein biosynthesis</keyword>
<dbReference type="FunFam" id="1.10.287.380:FF:000001">
    <property type="entry name" value="Valine--tRNA ligase"/>
    <property type="match status" value="1"/>
</dbReference>
<dbReference type="InterPro" id="IPR033705">
    <property type="entry name" value="Anticodon_Ia_Val"/>
</dbReference>
<gene>
    <name evidence="12" type="primary">valS</name>
    <name evidence="16" type="ORF">COB13_03305</name>
</gene>
<evidence type="ECO:0000256" key="6">
    <source>
        <dbReference type="ARBA" id="ARBA00022840"/>
    </source>
</evidence>
<dbReference type="GO" id="GO:0005829">
    <property type="term" value="C:cytosol"/>
    <property type="evidence" value="ECO:0007669"/>
    <property type="project" value="TreeGrafter"/>
</dbReference>
<keyword evidence="5 12" id="KW-0547">Nucleotide-binding</keyword>
<dbReference type="GO" id="GO:0005524">
    <property type="term" value="F:ATP binding"/>
    <property type="evidence" value="ECO:0007669"/>
    <property type="project" value="UniProtKB-UniRule"/>
</dbReference>
<dbReference type="InterPro" id="IPR014729">
    <property type="entry name" value="Rossmann-like_a/b/a_fold"/>
</dbReference>
<dbReference type="EMBL" id="NVUS01000003">
    <property type="protein sequence ID" value="PCJ02984.1"/>
    <property type="molecule type" value="Genomic_DNA"/>
</dbReference>
<dbReference type="SUPFAM" id="SSF46589">
    <property type="entry name" value="tRNA-binding arm"/>
    <property type="match status" value="1"/>
</dbReference>
<dbReference type="Gene3D" id="3.90.740.10">
    <property type="entry name" value="Valyl/Leucyl/Isoleucyl-tRNA synthetase, editing domain"/>
    <property type="match status" value="1"/>
</dbReference>
<evidence type="ECO:0000256" key="5">
    <source>
        <dbReference type="ARBA" id="ARBA00022741"/>
    </source>
</evidence>
<dbReference type="Pfam" id="PF10458">
    <property type="entry name" value="Val_tRNA-synt_C"/>
    <property type="match status" value="1"/>
</dbReference>
<evidence type="ECO:0000256" key="12">
    <source>
        <dbReference type="HAMAP-Rule" id="MF_02004"/>
    </source>
</evidence>
<dbReference type="HAMAP" id="MF_02004">
    <property type="entry name" value="Val_tRNA_synth_type1"/>
    <property type="match status" value="1"/>
</dbReference>
<dbReference type="NCBIfam" id="NF004349">
    <property type="entry name" value="PRK05729.1"/>
    <property type="match status" value="1"/>
</dbReference>
<comment type="similarity">
    <text evidence="11 12">Belongs to the class-I aminoacyl-tRNA synthetase family. ValS type 1 subfamily.</text>
</comment>
<feature type="binding site" evidence="12">
    <location>
        <position position="538"/>
    </location>
    <ligand>
        <name>ATP</name>
        <dbReference type="ChEBI" id="CHEBI:30616"/>
    </ligand>
</feature>
<dbReference type="InterPro" id="IPR013155">
    <property type="entry name" value="M/V/L/I-tRNA-synth_anticd-bd"/>
</dbReference>
<comment type="domain">
    <text evidence="12">The C-terminal coiled-coil domain is crucial for aminoacylation activity.</text>
</comment>
<evidence type="ECO:0000259" key="15">
    <source>
        <dbReference type="Pfam" id="PF10458"/>
    </source>
</evidence>
<dbReference type="PRINTS" id="PR00986">
    <property type="entry name" value="TRNASYNTHVAL"/>
</dbReference>
<dbReference type="InterPro" id="IPR010978">
    <property type="entry name" value="tRNA-bd_arm"/>
</dbReference>
<feature type="domain" description="Methionyl/Valyl/Leucyl/Isoleucyl-tRNA synthetase anticodon-binding" evidence="14">
    <location>
        <begin position="618"/>
        <end position="767"/>
    </location>
</feature>
<dbReference type="NCBIfam" id="TIGR00422">
    <property type="entry name" value="valS"/>
    <property type="match status" value="1"/>
</dbReference>
<dbReference type="FunFam" id="3.40.50.620:FF:000032">
    <property type="entry name" value="Valine--tRNA ligase"/>
    <property type="match status" value="1"/>
</dbReference>
<dbReference type="Pfam" id="PF08264">
    <property type="entry name" value="Anticodon_1"/>
    <property type="match status" value="1"/>
</dbReference>
<dbReference type="InterPro" id="IPR009080">
    <property type="entry name" value="tRNAsynth_Ia_anticodon-bd"/>
</dbReference>
<dbReference type="CDD" id="cd07962">
    <property type="entry name" value="Anticodon_Ia_Val"/>
    <property type="match status" value="1"/>
</dbReference>
<protein>
    <recommendedName>
        <fullName evidence="12">Valine--tRNA ligase</fullName>
        <ecNumber evidence="12">6.1.1.9</ecNumber>
    </recommendedName>
    <alternativeName>
        <fullName evidence="12">Valyl-tRNA synthetase</fullName>
        <shortName evidence="12">ValRS</shortName>
    </alternativeName>
</protein>
<keyword evidence="8 12" id="KW-0175">Coiled coil</keyword>
<evidence type="ECO:0000256" key="2">
    <source>
        <dbReference type="ARBA" id="ARBA00011245"/>
    </source>
</evidence>
<comment type="catalytic activity">
    <reaction evidence="10 12">
        <text>tRNA(Val) + L-valine + ATP = L-valyl-tRNA(Val) + AMP + diphosphate</text>
        <dbReference type="Rhea" id="RHEA:10704"/>
        <dbReference type="Rhea" id="RHEA-COMP:9672"/>
        <dbReference type="Rhea" id="RHEA-COMP:9708"/>
        <dbReference type="ChEBI" id="CHEBI:30616"/>
        <dbReference type="ChEBI" id="CHEBI:33019"/>
        <dbReference type="ChEBI" id="CHEBI:57762"/>
        <dbReference type="ChEBI" id="CHEBI:78442"/>
        <dbReference type="ChEBI" id="CHEBI:78537"/>
        <dbReference type="ChEBI" id="CHEBI:456215"/>
        <dbReference type="EC" id="6.1.1.9"/>
    </reaction>
</comment>
<comment type="domain">
    <text evidence="12">ValRS has two distinct active sites: one for aminoacylation and one for editing. The misactivated threonine is translocated from the active site to the editing site.</text>
</comment>
<dbReference type="PANTHER" id="PTHR11946">
    <property type="entry name" value="VALYL-TRNA SYNTHETASES"/>
    <property type="match status" value="1"/>
</dbReference>
<dbReference type="InterPro" id="IPR002303">
    <property type="entry name" value="Valyl-tRNA_ligase"/>
</dbReference>
<dbReference type="AlphaFoldDB" id="A0A2A4Z7A4"/>
<dbReference type="InterPro" id="IPR037118">
    <property type="entry name" value="Val-tRNA_synth_C_sf"/>
</dbReference>
<dbReference type="Gene3D" id="1.10.730.10">
    <property type="entry name" value="Isoleucyl-tRNA Synthetase, Domain 1"/>
    <property type="match status" value="1"/>
</dbReference>
<evidence type="ECO:0000256" key="11">
    <source>
        <dbReference type="ARBA" id="ARBA00060830"/>
    </source>
</evidence>
<keyword evidence="6 12" id="KW-0067">ATP-binding</keyword>
<evidence type="ECO:0000256" key="9">
    <source>
        <dbReference type="ARBA" id="ARBA00023146"/>
    </source>
</evidence>
<name>A0A2A4Z7A4_9PROT</name>
<evidence type="ECO:0000259" key="13">
    <source>
        <dbReference type="Pfam" id="PF00133"/>
    </source>
</evidence>
<reference evidence="16" key="2">
    <citation type="journal article" date="2018" name="ISME J.">
        <title>A dynamic microbial community with high functional redundancy inhabits the cold, oxic subseafloor aquifer.</title>
        <authorList>
            <person name="Tully B.J."/>
            <person name="Wheat C.G."/>
            <person name="Glazer B.T."/>
            <person name="Huber J.A."/>
        </authorList>
    </citation>
    <scope>NUCLEOTIDE SEQUENCE</scope>
    <source>
        <strain evidence="16">NORP83</strain>
    </source>
</reference>
<feature type="domain" description="Aminoacyl-tRNA synthetase class Ia" evidence="13">
    <location>
        <begin position="15"/>
        <end position="575"/>
    </location>
</feature>
<evidence type="ECO:0000256" key="7">
    <source>
        <dbReference type="ARBA" id="ARBA00022917"/>
    </source>
</evidence>
<feature type="domain" description="Valyl-tRNA synthetase tRNA-binding arm" evidence="15">
    <location>
        <begin position="824"/>
        <end position="884"/>
    </location>
</feature>
<reference key="1">
    <citation type="submission" date="2017-08" db="EMBL/GenBank/DDBJ databases">
        <title>A dynamic microbial community with high functional redundancy inhabits the cold, oxic subseafloor aquifer.</title>
        <authorList>
            <person name="Tully B.J."/>
            <person name="Wheat C.G."/>
            <person name="Glazer B.T."/>
            <person name="Huber J.A."/>
        </authorList>
    </citation>
    <scope>NUCLEOTIDE SEQUENCE [LARGE SCALE GENOMIC DNA]</scope>
</reference>
<proteinExistence type="inferred from homology"/>
<comment type="caution">
    <text evidence="16">The sequence shown here is derived from an EMBL/GenBank/DDBJ whole genome shotgun (WGS) entry which is preliminary data.</text>
</comment>
<dbReference type="Pfam" id="PF00133">
    <property type="entry name" value="tRNA-synt_1"/>
    <property type="match status" value="1"/>
</dbReference>
<feature type="short sequence motif" description="'HIGH' region" evidence="12">
    <location>
        <begin position="49"/>
        <end position="59"/>
    </location>
</feature>
<dbReference type="FunFam" id="3.90.740.10:FF:000005">
    <property type="entry name" value="Valine--tRNA ligase, mitochondrial"/>
    <property type="match status" value="1"/>
</dbReference>
<evidence type="ECO:0000256" key="10">
    <source>
        <dbReference type="ARBA" id="ARBA00047552"/>
    </source>
</evidence>
<comment type="subunit">
    <text evidence="2 12">Monomer.</text>
</comment>
<comment type="subcellular location">
    <subcellularLocation>
        <location evidence="1 12">Cytoplasm</location>
    </subcellularLocation>
</comment>
<dbReference type="PROSITE" id="PS00178">
    <property type="entry name" value="AA_TRNA_LIGASE_I"/>
    <property type="match status" value="1"/>
</dbReference>
<dbReference type="InterPro" id="IPR001412">
    <property type="entry name" value="aa-tRNA-synth_I_CS"/>
</dbReference>
<accession>A0A2A4Z7A4</accession>
<dbReference type="GO" id="GO:0002161">
    <property type="term" value="F:aminoacyl-tRNA deacylase activity"/>
    <property type="evidence" value="ECO:0007669"/>
    <property type="project" value="InterPro"/>
</dbReference>
<dbReference type="FunFam" id="3.40.50.620:FF:000098">
    <property type="entry name" value="Valine--tRNA ligase"/>
    <property type="match status" value="1"/>
</dbReference>
<dbReference type="InterPro" id="IPR002300">
    <property type="entry name" value="aa-tRNA-synth_Ia"/>
</dbReference>
<evidence type="ECO:0000259" key="14">
    <source>
        <dbReference type="Pfam" id="PF08264"/>
    </source>
</evidence>
<dbReference type="GO" id="GO:0006438">
    <property type="term" value="P:valyl-tRNA aminoacylation"/>
    <property type="evidence" value="ECO:0007669"/>
    <property type="project" value="UniProtKB-UniRule"/>
</dbReference>
<evidence type="ECO:0000256" key="8">
    <source>
        <dbReference type="ARBA" id="ARBA00023054"/>
    </source>
</evidence>
<dbReference type="GO" id="GO:0004832">
    <property type="term" value="F:valine-tRNA ligase activity"/>
    <property type="evidence" value="ECO:0007669"/>
    <property type="project" value="UniProtKB-UniRule"/>
</dbReference>
<dbReference type="SUPFAM" id="SSF52374">
    <property type="entry name" value="Nucleotidylyl transferase"/>
    <property type="match status" value="1"/>
</dbReference>
<dbReference type="CDD" id="cd00817">
    <property type="entry name" value="ValRS_core"/>
    <property type="match status" value="1"/>
</dbReference>
<dbReference type="SUPFAM" id="SSF47323">
    <property type="entry name" value="Anticodon-binding domain of a subclass of class I aminoacyl-tRNA synthetases"/>
    <property type="match status" value="1"/>
</dbReference>
<dbReference type="PANTHER" id="PTHR11946:SF93">
    <property type="entry name" value="VALINE--TRNA LIGASE, CHLOROPLASTIC_MITOCHONDRIAL 2"/>
    <property type="match status" value="1"/>
</dbReference>
<dbReference type="Gene3D" id="1.10.287.380">
    <property type="entry name" value="Valyl-tRNA synthetase, C-terminal domain"/>
    <property type="match status" value="1"/>
</dbReference>
<comment type="function">
    <text evidence="12">Catalyzes the attachment of valine to tRNA(Val). As ValRS can inadvertently accommodate and process structurally similar amino acids such as threonine, to avoid such errors, it has a 'posttransfer' editing activity that hydrolyzes mischarged Thr-tRNA(Val) in a tRNA-dependent manner.</text>
</comment>
<evidence type="ECO:0000256" key="3">
    <source>
        <dbReference type="ARBA" id="ARBA00022490"/>
    </source>
</evidence>
<dbReference type="EC" id="6.1.1.9" evidence="12"/>
<evidence type="ECO:0000313" key="16">
    <source>
        <dbReference type="EMBL" id="PCJ02984.1"/>
    </source>
</evidence>
<keyword evidence="3 12" id="KW-0963">Cytoplasm</keyword>
<keyword evidence="9 12" id="KW-0030">Aminoacyl-tRNA synthetase</keyword>
<keyword evidence="4 12" id="KW-0436">Ligase</keyword>
<feature type="short sequence motif" description="'KMSKS' region" evidence="12">
    <location>
        <begin position="535"/>
        <end position="539"/>
    </location>
</feature>